<evidence type="ECO:0000256" key="8">
    <source>
        <dbReference type="SAM" id="MobiDB-lite"/>
    </source>
</evidence>
<keyword evidence="5 9" id="KW-1133">Transmembrane helix</keyword>
<dbReference type="GO" id="GO:0009306">
    <property type="term" value="P:protein secretion"/>
    <property type="evidence" value="ECO:0007669"/>
    <property type="project" value="InterPro"/>
</dbReference>
<reference evidence="10 13" key="2">
    <citation type="submission" date="2019-07" db="EMBL/GenBank/DDBJ databases">
        <title>Whole genome shotgun sequence of Myxococcus fulvus NBRC 100333.</title>
        <authorList>
            <person name="Hosoyama A."/>
            <person name="Uohara A."/>
            <person name="Ohji S."/>
            <person name="Ichikawa N."/>
        </authorList>
    </citation>
    <scope>NUCLEOTIDE SEQUENCE [LARGE SCALE GENOMIC DNA]</scope>
    <source>
        <strain evidence="10 13">NBRC 100333</strain>
    </source>
</reference>
<dbReference type="EMBL" id="BJXR01000030">
    <property type="protein sequence ID" value="GEN08818.1"/>
    <property type="molecule type" value="Genomic_DNA"/>
</dbReference>
<dbReference type="NCBIfam" id="TIGR01404">
    <property type="entry name" value="FlhB_rel_III"/>
    <property type="match status" value="1"/>
</dbReference>
<dbReference type="OrthoDB" id="9807950at2"/>
<keyword evidence="3" id="KW-1003">Cell membrane</keyword>
<accession>A0A511T666</accession>
<keyword evidence="4 9" id="KW-0812">Transmembrane</keyword>
<dbReference type="EMBL" id="FOIB01000008">
    <property type="protein sequence ID" value="SEU29195.1"/>
    <property type="molecule type" value="Genomic_DNA"/>
</dbReference>
<evidence type="ECO:0000313" key="10">
    <source>
        <dbReference type="EMBL" id="GEN08818.1"/>
    </source>
</evidence>
<dbReference type="GO" id="GO:0005886">
    <property type="term" value="C:plasma membrane"/>
    <property type="evidence" value="ECO:0007669"/>
    <property type="project" value="UniProtKB-SubCell"/>
</dbReference>
<evidence type="ECO:0000256" key="6">
    <source>
        <dbReference type="ARBA" id="ARBA00023026"/>
    </source>
</evidence>
<dbReference type="Proteomes" id="UP000183760">
    <property type="component" value="Unassembled WGS sequence"/>
</dbReference>
<feature type="transmembrane region" description="Helical" evidence="9">
    <location>
        <begin position="192"/>
        <end position="210"/>
    </location>
</feature>
<keyword evidence="11" id="KW-0966">Cell projection</keyword>
<evidence type="ECO:0000256" key="7">
    <source>
        <dbReference type="ARBA" id="ARBA00023136"/>
    </source>
</evidence>
<keyword evidence="11" id="KW-0282">Flagellum</keyword>
<dbReference type="AlphaFoldDB" id="A0A511T666"/>
<evidence type="ECO:0000313" key="12">
    <source>
        <dbReference type="Proteomes" id="UP000183760"/>
    </source>
</evidence>
<reference evidence="11 12" key="1">
    <citation type="submission" date="2016-10" db="EMBL/GenBank/DDBJ databases">
        <authorList>
            <person name="Varghese N."/>
            <person name="Submissions S."/>
        </authorList>
    </citation>
    <scope>NUCLEOTIDE SEQUENCE [LARGE SCALE GENOMIC DNA]</scope>
    <source>
        <strain evidence="11 12">DSM 16525</strain>
    </source>
</reference>
<evidence type="ECO:0000256" key="3">
    <source>
        <dbReference type="ARBA" id="ARBA00022475"/>
    </source>
</evidence>
<evidence type="ECO:0000256" key="2">
    <source>
        <dbReference type="ARBA" id="ARBA00010690"/>
    </source>
</evidence>
<organism evidence="10 13">
    <name type="scientific">Myxococcus fulvus</name>
    <dbReference type="NCBI Taxonomy" id="33"/>
    <lineage>
        <taxon>Bacteria</taxon>
        <taxon>Pseudomonadati</taxon>
        <taxon>Myxococcota</taxon>
        <taxon>Myxococcia</taxon>
        <taxon>Myxococcales</taxon>
        <taxon>Cystobacterineae</taxon>
        <taxon>Myxococcaceae</taxon>
        <taxon>Myxococcus</taxon>
    </lineage>
</organism>
<keyword evidence="7 9" id="KW-0472">Membrane</keyword>
<dbReference type="Pfam" id="PF01312">
    <property type="entry name" value="Bac_export_2"/>
    <property type="match status" value="1"/>
</dbReference>
<keyword evidence="6" id="KW-0843">Virulence</keyword>
<comment type="caution">
    <text evidence="10">The sequence shown here is derived from an EMBL/GenBank/DDBJ whole genome shotgun (WGS) entry which is preliminary data.</text>
</comment>
<evidence type="ECO:0000313" key="13">
    <source>
        <dbReference type="Proteomes" id="UP000321514"/>
    </source>
</evidence>
<evidence type="ECO:0000256" key="1">
    <source>
        <dbReference type="ARBA" id="ARBA00004651"/>
    </source>
</evidence>
<dbReference type="PANTHER" id="PTHR30531:SF14">
    <property type="entry name" value="SURFACE PRESENTATION OF ANTIGENS PROTEIN SPAS"/>
    <property type="match status" value="1"/>
</dbReference>
<keyword evidence="12" id="KW-1185">Reference proteome</keyword>
<evidence type="ECO:0000256" key="4">
    <source>
        <dbReference type="ARBA" id="ARBA00022692"/>
    </source>
</evidence>
<feature type="transmembrane region" description="Helical" evidence="9">
    <location>
        <begin position="87"/>
        <end position="109"/>
    </location>
</feature>
<dbReference type="Proteomes" id="UP000321514">
    <property type="component" value="Unassembled WGS sequence"/>
</dbReference>
<evidence type="ECO:0000256" key="5">
    <source>
        <dbReference type="ARBA" id="ARBA00022989"/>
    </source>
</evidence>
<evidence type="ECO:0000313" key="11">
    <source>
        <dbReference type="EMBL" id="SEU29195.1"/>
    </source>
</evidence>
<feature type="region of interest" description="Disordered" evidence="8">
    <location>
        <begin position="1"/>
        <end position="22"/>
    </location>
</feature>
<gene>
    <name evidence="10" type="primary">hrcU</name>
    <name evidence="10" type="ORF">MFU01_38550</name>
    <name evidence="11" type="ORF">SAMN05443572_108143</name>
</gene>
<feature type="transmembrane region" description="Helical" evidence="9">
    <location>
        <begin position="145"/>
        <end position="163"/>
    </location>
</feature>
<dbReference type="PRINTS" id="PR00950">
    <property type="entry name" value="TYPE3IMSPROT"/>
</dbReference>
<evidence type="ECO:0000256" key="9">
    <source>
        <dbReference type="SAM" id="Phobius"/>
    </source>
</evidence>
<dbReference type="PANTHER" id="PTHR30531">
    <property type="entry name" value="FLAGELLAR BIOSYNTHETIC PROTEIN FLHB"/>
    <property type="match status" value="1"/>
</dbReference>
<dbReference type="Gene3D" id="3.40.1690.10">
    <property type="entry name" value="secretion proteins EscU"/>
    <property type="match status" value="1"/>
</dbReference>
<dbReference type="InterPro" id="IPR006307">
    <property type="entry name" value="BsaZ-like"/>
</dbReference>
<protein>
    <submittedName>
        <fullName evidence="10">EscU/YscU/HrcU family type III secretion system export apparatus switch protein</fullName>
    </submittedName>
    <submittedName>
        <fullName evidence="11">Flagellar biosynthetic protein FlhB</fullName>
    </submittedName>
</protein>
<dbReference type="InterPro" id="IPR006135">
    <property type="entry name" value="T3SS_substrate_exporter"/>
</dbReference>
<proteinExistence type="inferred from homology"/>
<dbReference type="STRING" id="1334629.MFUL124B02_15550"/>
<dbReference type="RefSeq" id="WP_046712713.1">
    <property type="nucleotide sequence ID" value="NZ_BJXR01000030.1"/>
</dbReference>
<name>A0A511T666_MYXFU</name>
<dbReference type="SUPFAM" id="SSF160544">
    <property type="entry name" value="EscU C-terminal domain-like"/>
    <property type="match status" value="1"/>
</dbReference>
<comment type="similarity">
    <text evidence="2">Belongs to the type III secretion exporter family.</text>
</comment>
<comment type="subcellular location">
    <subcellularLocation>
        <location evidence="1">Cell membrane</location>
        <topology evidence="1">Multi-pass membrane protein</topology>
    </subcellularLocation>
</comment>
<keyword evidence="11" id="KW-0969">Cilium</keyword>
<dbReference type="InterPro" id="IPR029025">
    <property type="entry name" value="T3SS_substrate_exporter_C"/>
</dbReference>
<sequence length="360" mass="40080">MSDESGDKTEEPSQKKLDDSRKKGQVWKSKDLSGVAVLVVGLAALKASWDNVEKEISSLFLFSFDHMARGGDLSDATGQLLYLGVRALLLVTMPVLLGGAVIGGLMEFLQVGSLFTMDPLMPKLDKLNPLGGLKNMFSKKSLVELLKNLIKISVTAYVVYGVVRDAMPMVLETVRQDTHTIMVIMGELVTRVAARVALLFVIFAIFDVWWQRKSFMKDMMMSKDEVKKEYKESEGDPHHKAKRKEFHQEIMEGQQMEAVRDADVIVTNPDHVAVALKYDREKDGAPRVLAKGVDHKAERIKGIAREQEVPTLRNVPLAHALLRVEVGHEVPEELYDAVAEVLNFVYELKNGAPQAPAARA</sequence>